<dbReference type="HOGENOM" id="CLU_040400_1_0_5"/>
<evidence type="ECO:0000313" key="3">
    <source>
        <dbReference type="Proteomes" id="UP000002586"/>
    </source>
</evidence>
<dbReference type="OrthoDB" id="9777271at2"/>
<dbReference type="KEGG" id="mgm:Mmc1_0520"/>
<dbReference type="RefSeq" id="WP_011712212.1">
    <property type="nucleotide sequence ID" value="NC_008576.1"/>
</dbReference>
<dbReference type="PANTHER" id="PTHR39339">
    <property type="entry name" value="SLR1444 PROTEIN"/>
    <property type="match status" value="1"/>
</dbReference>
<reference evidence="3" key="1">
    <citation type="journal article" date="2009" name="Appl. Environ. Microbiol.">
        <title>Complete genome sequence of the chemolithoautotrophic marine magnetotactic coccus strain MC-1.</title>
        <authorList>
            <person name="Schubbe S."/>
            <person name="Williams T.J."/>
            <person name="Xie G."/>
            <person name="Kiss H.E."/>
            <person name="Brettin T.S."/>
            <person name="Martinez D."/>
            <person name="Ross C.A."/>
            <person name="Schuler D."/>
            <person name="Cox B.L."/>
            <person name="Nealson K.H."/>
            <person name="Bazylinski D.A."/>
        </authorList>
    </citation>
    <scope>NUCLEOTIDE SEQUENCE [LARGE SCALE GENOMIC DNA]</scope>
    <source>
        <strain evidence="3">ATCC BAA-1437 / JCM 17883 / MC-1</strain>
    </source>
</reference>
<evidence type="ECO:0000313" key="2">
    <source>
        <dbReference type="EMBL" id="ABK43045.1"/>
    </source>
</evidence>
<dbReference type="PROSITE" id="PS51708">
    <property type="entry name" value="CHAD"/>
    <property type="match status" value="1"/>
</dbReference>
<keyword evidence="3" id="KW-1185">Reference proteome</keyword>
<organism evidence="2 3">
    <name type="scientific">Magnetococcus marinus (strain ATCC BAA-1437 / JCM 17883 / MC-1)</name>
    <dbReference type="NCBI Taxonomy" id="156889"/>
    <lineage>
        <taxon>Bacteria</taxon>
        <taxon>Pseudomonadati</taxon>
        <taxon>Pseudomonadota</taxon>
        <taxon>Magnetococcia</taxon>
        <taxon>Magnetococcales</taxon>
        <taxon>Magnetococcaceae</taxon>
        <taxon>Magnetococcus</taxon>
    </lineage>
</organism>
<gene>
    <name evidence="2" type="ordered locus">Mmc1_0520</name>
</gene>
<dbReference type="eggNOG" id="COG5607">
    <property type="taxonomic scope" value="Bacteria"/>
</dbReference>
<feature type="domain" description="CHAD" evidence="1">
    <location>
        <begin position="15"/>
        <end position="302"/>
    </location>
</feature>
<dbReference type="Proteomes" id="UP000002586">
    <property type="component" value="Chromosome"/>
</dbReference>
<accession>A0L502</accession>
<dbReference type="PANTHER" id="PTHR39339:SF1">
    <property type="entry name" value="CHAD DOMAIN-CONTAINING PROTEIN"/>
    <property type="match status" value="1"/>
</dbReference>
<dbReference type="SMART" id="SM00880">
    <property type="entry name" value="CHAD"/>
    <property type="match status" value="1"/>
</dbReference>
<sequence>MERPQISKVSPVQVEQTVEEAFMAIIRSQFEQVLAWEPLALEGSDSEGVHQMRVAYRRMRSALTTFRRAIPREVSRQIGSEMRWAASSLGPAREVDVFLEEGLPQLHGHLNMAEGEQHLTAQSQRFRQQSYQQVQAVLESERYRQFKRHLDVWLKERGWRVEIQEASKLERLDGPIAKFASKVLEKQMARVMSDGEEISRLSAEELHQLRIDCKKLRYATDFFRELYPAKRVDAFIGELKQVQDLLGIMNDGAVMPALLDEILQGVEDAPARSYADAILGWRAYALETQRGQLPERWGHFMAAPLPWAEPRKRKGQRG</sequence>
<dbReference type="EMBL" id="CP000471">
    <property type="protein sequence ID" value="ABK43045.1"/>
    <property type="molecule type" value="Genomic_DNA"/>
</dbReference>
<dbReference type="InterPro" id="IPR038186">
    <property type="entry name" value="CHAD_dom_sf"/>
</dbReference>
<dbReference type="AlphaFoldDB" id="A0L502"/>
<name>A0L502_MAGMM</name>
<dbReference type="InterPro" id="IPR007899">
    <property type="entry name" value="CHAD_dom"/>
</dbReference>
<dbReference type="Gene3D" id="1.40.20.10">
    <property type="entry name" value="CHAD domain"/>
    <property type="match status" value="1"/>
</dbReference>
<protein>
    <submittedName>
        <fullName evidence="2">CHAD domain containing protein</fullName>
    </submittedName>
</protein>
<dbReference type="Pfam" id="PF05235">
    <property type="entry name" value="CHAD"/>
    <property type="match status" value="1"/>
</dbReference>
<evidence type="ECO:0000259" key="1">
    <source>
        <dbReference type="PROSITE" id="PS51708"/>
    </source>
</evidence>
<proteinExistence type="predicted"/>
<reference evidence="2 3" key="2">
    <citation type="journal article" date="2012" name="Int. J. Syst. Evol. Microbiol.">
        <title>Magnetococcus marinus gen. nov., sp. nov., a marine, magnetotactic bacterium that represents a novel lineage (Magnetococcaceae fam. nov.; Magnetococcales ord. nov.) at the base of the Alphaproteobacteria.</title>
        <authorList>
            <person name="Bazylinski D.A."/>
            <person name="Williams T.J."/>
            <person name="Lefevre C.T."/>
            <person name="Berg R.J."/>
            <person name="Zhang C.L."/>
            <person name="Bowser S.S."/>
            <person name="Dean A.J."/>
            <person name="Beveridge T.J."/>
        </authorList>
    </citation>
    <scope>NUCLEOTIDE SEQUENCE [LARGE SCALE GENOMIC DNA]</scope>
    <source>
        <strain evidence="3">ATCC BAA-1437 / JCM 17883 / MC-1</strain>
    </source>
</reference>